<organism evidence="1">
    <name type="scientific">Anguilla anguilla</name>
    <name type="common">European freshwater eel</name>
    <name type="synonym">Muraena anguilla</name>
    <dbReference type="NCBI Taxonomy" id="7936"/>
    <lineage>
        <taxon>Eukaryota</taxon>
        <taxon>Metazoa</taxon>
        <taxon>Chordata</taxon>
        <taxon>Craniata</taxon>
        <taxon>Vertebrata</taxon>
        <taxon>Euteleostomi</taxon>
        <taxon>Actinopterygii</taxon>
        <taxon>Neopterygii</taxon>
        <taxon>Teleostei</taxon>
        <taxon>Anguilliformes</taxon>
        <taxon>Anguillidae</taxon>
        <taxon>Anguilla</taxon>
    </lineage>
</organism>
<protein>
    <submittedName>
        <fullName evidence="1">Uncharacterized protein</fullName>
    </submittedName>
</protein>
<proteinExistence type="predicted"/>
<reference evidence="1" key="1">
    <citation type="submission" date="2014-11" db="EMBL/GenBank/DDBJ databases">
        <authorList>
            <person name="Amaro Gonzalez C."/>
        </authorList>
    </citation>
    <scope>NUCLEOTIDE SEQUENCE</scope>
</reference>
<reference evidence="1" key="2">
    <citation type="journal article" date="2015" name="Fish Shellfish Immunol.">
        <title>Early steps in the European eel (Anguilla anguilla)-Vibrio vulnificus interaction in the gills: Role of the RtxA13 toxin.</title>
        <authorList>
            <person name="Callol A."/>
            <person name="Pajuelo D."/>
            <person name="Ebbesson L."/>
            <person name="Teles M."/>
            <person name="MacKenzie S."/>
            <person name="Amaro C."/>
        </authorList>
    </citation>
    <scope>NUCLEOTIDE SEQUENCE</scope>
</reference>
<name>A0A0E9REQ3_ANGAN</name>
<accession>A0A0E9REQ3</accession>
<sequence length="19" mass="2413">MQKMCVYFFERLSTKHINH</sequence>
<evidence type="ECO:0000313" key="1">
    <source>
        <dbReference type="EMBL" id="JAH27574.1"/>
    </source>
</evidence>
<dbReference type="AlphaFoldDB" id="A0A0E9REQ3"/>
<dbReference type="EMBL" id="GBXM01081003">
    <property type="protein sequence ID" value="JAH27574.1"/>
    <property type="molecule type" value="Transcribed_RNA"/>
</dbReference>